<dbReference type="STRING" id="76731.RD2015_2506"/>
<dbReference type="RefSeq" id="WP_058935165.1">
    <property type="nucleotide sequence ID" value="NZ_CP013729.1"/>
</dbReference>
<protein>
    <submittedName>
        <fullName evidence="1">Uncharacterized protein</fullName>
    </submittedName>
</protein>
<evidence type="ECO:0000313" key="2">
    <source>
        <dbReference type="Proteomes" id="UP000060699"/>
    </source>
</evidence>
<organism evidence="1 2">
    <name type="scientific">Roseateles depolymerans</name>
    <dbReference type="NCBI Taxonomy" id="76731"/>
    <lineage>
        <taxon>Bacteria</taxon>
        <taxon>Pseudomonadati</taxon>
        <taxon>Pseudomonadota</taxon>
        <taxon>Betaproteobacteria</taxon>
        <taxon>Burkholderiales</taxon>
        <taxon>Sphaerotilaceae</taxon>
        <taxon>Roseateles</taxon>
    </lineage>
</organism>
<name>A0A0U3ME67_9BURK</name>
<gene>
    <name evidence="1" type="ORF">RD2015_2506</name>
</gene>
<dbReference type="AlphaFoldDB" id="A0A0U3ME67"/>
<accession>A0A0U3ME67</accession>
<sequence length="224" mass="24934">MGSIGIEWVRQYHGLASNLNNTKPQAEGFYNTLSATRRFQWGDDLAWDRDFEQQGVGSPSSGTDTTWADNVDMVFFSGHGSPGGFMFGVKIDDARARPTEIRWGDQDLEFIALDACNVLEADGVFGRWGWPVFKGLHYILGFHTTTSDEPDRGRLLAQYLNAGETMRRAWIKACQDTESSDTEWAYLRADAAGTDTYNDHWWGKGSVSSDPVNPTVLAYARGAC</sequence>
<reference evidence="1 2" key="1">
    <citation type="submission" date="2015-12" db="EMBL/GenBank/DDBJ databases">
        <title>Complete genome of Roseateles depolymerans KCTC 42856.</title>
        <authorList>
            <person name="Kim K.M."/>
        </authorList>
    </citation>
    <scope>NUCLEOTIDE SEQUENCE [LARGE SCALE GENOMIC DNA]</scope>
    <source>
        <strain evidence="1 2">KCTC 42856</strain>
    </source>
</reference>
<evidence type="ECO:0000313" key="1">
    <source>
        <dbReference type="EMBL" id="ALV06973.1"/>
    </source>
</evidence>
<keyword evidence="2" id="KW-1185">Reference proteome</keyword>
<dbReference type="KEGG" id="rdp:RD2015_2506"/>
<dbReference type="Pfam" id="PF19872">
    <property type="entry name" value="DUF6345"/>
    <property type="match status" value="1"/>
</dbReference>
<dbReference type="EMBL" id="CP013729">
    <property type="protein sequence ID" value="ALV06973.1"/>
    <property type="molecule type" value="Genomic_DNA"/>
</dbReference>
<dbReference type="OrthoDB" id="135768at2"/>
<proteinExistence type="predicted"/>
<dbReference type="InterPro" id="IPR045926">
    <property type="entry name" value="DUF6345"/>
</dbReference>
<dbReference type="Proteomes" id="UP000060699">
    <property type="component" value="Chromosome"/>
</dbReference>